<keyword evidence="3 4" id="KW-0326">Glycosidase</keyword>
<comment type="caution">
    <text evidence="6">The sequence shown here is derived from an EMBL/GenBank/DDBJ whole genome shotgun (WGS) entry which is preliminary data.</text>
</comment>
<evidence type="ECO:0000256" key="1">
    <source>
        <dbReference type="ARBA" id="ARBA00009865"/>
    </source>
</evidence>
<dbReference type="EMBL" id="JARKIB010000026">
    <property type="protein sequence ID" value="KAJ7765285.1"/>
    <property type="molecule type" value="Genomic_DNA"/>
</dbReference>
<evidence type="ECO:0000313" key="7">
    <source>
        <dbReference type="Proteomes" id="UP001215598"/>
    </source>
</evidence>
<keyword evidence="7" id="KW-1185">Reference proteome</keyword>
<dbReference type="Pfam" id="PF04616">
    <property type="entry name" value="Glyco_hydro_43"/>
    <property type="match status" value="1"/>
</dbReference>
<dbReference type="AlphaFoldDB" id="A0AAD7JLD6"/>
<dbReference type="Gene3D" id="2.60.120.200">
    <property type="match status" value="1"/>
</dbReference>
<dbReference type="GO" id="GO:0004553">
    <property type="term" value="F:hydrolase activity, hydrolyzing O-glycosyl compounds"/>
    <property type="evidence" value="ECO:0007669"/>
    <property type="project" value="InterPro"/>
</dbReference>
<reference evidence="6" key="1">
    <citation type="submission" date="2023-03" db="EMBL/GenBank/DDBJ databases">
        <title>Massive genome expansion in bonnet fungi (Mycena s.s.) driven by repeated elements and novel gene families across ecological guilds.</title>
        <authorList>
            <consortium name="Lawrence Berkeley National Laboratory"/>
            <person name="Harder C.B."/>
            <person name="Miyauchi S."/>
            <person name="Viragh M."/>
            <person name="Kuo A."/>
            <person name="Thoen E."/>
            <person name="Andreopoulos B."/>
            <person name="Lu D."/>
            <person name="Skrede I."/>
            <person name="Drula E."/>
            <person name="Henrissat B."/>
            <person name="Morin E."/>
            <person name="Kohler A."/>
            <person name="Barry K."/>
            <person name="LaButti K."/>
            <person name="Morin E."/>
            <person name="Salamov A."/>
            <person name="Lipzen A."/>
            <person name="Mereny Z."/>
            <person name="Hegedus B."/>
            <person name="Baldrian P."/>
            <person name="Stursova M."/>
            <person name="Weitz H."/>
            <person name="Taylor A."/>
            <person name="Grigoriev I.V."/>
            <person name="Nagy L.G."/>
            <person name="Martin F."/>
            <person name="Kauserud H."/>
        </authorList>
    </citation>
    <scope>NUCLEOTIDE SEQUENCE</scope>
    <source>
        <strain evidence="6">CBHHK182m</strain>
    </source>
</reference>
<dbReference type="Pfam" id="PF17851">
    <property type="entry name" value="GH43_C2"/>
    <property type="match status" value="1"/>
</dbReference>
<protein>
    <submittedName>
        <fullName evidence="6">Concanavalin A-like lectin/glucanase domain-containing protein</fullName>
    </submittedName>
</protein>
<dbReference type="PANTHER" id="PTHR42812">
    <property type="entry name" value="BETA-XYLOSIDASE"/>
    <property type="match status" value="1"/>
</dbReference>
<evidence type="ECO:0000256" key="4">
    <source>
        <dbReference type="RuleBase" id="RU361187"/>
    </source>
</evidence>
<feature type="domain" description="Beta-xylosidase C-terminal Concanavalin A-like" evidence="5">
    <location>
        <begin position="148"/>
        <end position="341"/>
    </location>
</feature>
<dbReference type="SUPFAM" id="SSF49899">
    <property type="entry name" value="Concanavalin A-like lectins/glucanases"/>
    <property type="match status" value="1"/>
</dbReference>
<dbReference type="InterPro" id="IPR023296">
    <property type="entry name" value="Glyco_hydro_beta-prop_sf"/>
</dbReference>
<comment type="similarity">
    <text evidence="1 4">Belongs to the glycosyl hydrolase 43 family.</text>
</comment>
<sequence length="354" mass="38310">MTTPVQTQVVITLPSNNTSLEGTRPYKINGTYYIFTSSPNTGGEYVYKSSNIFSTSWEVNVFLGPDVSPQAPLVCCLGQGALVETQNGVWYWMSFSWSYPNGRIPVLLPITWSSDGWPIPTLSNGALAASYPDTLTPHPVTNNLTGVDTFAGTSLGVQWEWNHDPDHTNFTVNNGLTLRTASLTNDWFAARNTLTHRQLGPISTATIKMTIGSMKNGDRAGLGLFRDVSAYIGVWRSGNTFAVNMVNNITMNTSWVTTNTGNTAASAAAAGPNIWFRVISDSRPAVNLGTFWYSIDGKTFKQLGPGFSTDTNFQYFEGQRFAIFNFAASALGGSVQVANFELTAGSYTGVAFGA</sequence>
<dbReference type="Proteomes" id="UP001215598">
    <property type="component" value="Unassembled WGS sequence"/>
</dbReference>
<dbReference type="SUPFAM" id="SSF75005">
    <property type="entry name" value="Arabinanase/levansucrase/invertase"/>
    <property type="match status" value="1"/>
</dbReference>
<dbReference type="GO" id="GO:0005975">
    <property type="term" value="P:carbohydrate metabolic process"/>
    <property type="evidence" value="ECO:0007669"/>
    <property type="project" value="InterPro"/>
</dbReference>
<dbReference type="InterPro" id="IPR051795">
    <property type="entry name" value="Glycosyl_Hydrlase_43"/>
</dbReference>
<proteinExistence type="inferred from homology"/>
<gene>
    <name evidence="6" type="ORF">B0H16DRAFT_1525093</name>
</gene>
<evidence type="ECO:0000256" key="2">
    <source>
        <dbReference type="ARBA" id="ARBA00022801"/>
    </source>
</evidence>
<dbReference type="InterPro" id="IPR013320">
    <property type="entry name" value="ConA-like_dom_sf"/>
</dbReference>
<dbReference type="InterPro" id="IPR041542">
    <property type="entry name" value="GH43_C2"/>
</dbReference>
<dbReference type="Gene3D" id="2.115.10.20">
    <property type="entry name" value="Glycosyl hydrolase domain, family 43"/>
    <property type="match status" value="1"/>
</dbReference>
<keyword evidence="2 4" id="KW-0378">Hydrolase</keyword>
<accession>A0AAD7JLD6</accession>
<evidence type="ECO:0000259" key="5">
    <source>
        <dbReference type="Pfam" id="PF17851"/>
    </source>
</evidence>
<dbReference type="InterPro" id="IPR006710">
    <property type="entry name" value="Glyco_hydro_43"/>
</dbReference>
<evidence type="ECO:0000313" key="6">
    <source>
        <dbReference type="EMBL" id="KAJ7765285.1"/>
    </source>
</evidence>
<name>A0AAD7JLD6_9AGAR</name>
<dbReference type="PANTHER" id="PTHR42812:SF15">
    <property type="entry name" value="HYDROLASE, PUTATIVE (AFU_ORTHOLOGUE AFUA_2G00930)-RELATED"/>
    <property type="match status" value="1"/>
</dbReference>
<organism evidence="6 7">
    <name type="scientific">Mycena metata</name>
    <dbReference type="NCBI Taxonomy" id="1033252"/>
    <lineage>
        <taxon>Eukaryota</taxon>
        <taxon>Fungi</taxon>
        <taxon>Dikarya</taxon>
        <taxon>Basidiomycota</taxon>
        <taxon>Agaricomycotina</taxon>
        <taxon>Agaricomycetes</taxon>
        <taxon>Agaricomycetidae</taxon>
        <taxon>Agaricales</taxon>
        <taxon>Marasmiineae</taxon>
        <taxon>Mycenaceae</taxon>
        <taxon>Mycena</taxon>
    </lineage>
</organism>
<evidence type="ECO:0000256" key="3">
    <source>
        <dbReference type="ARBA" id="ARBA00023295"/>
    </source>
</evidence>